<sequence length="179" mass="21037">MIFILLFRSILLNILIQNNTFYCVNENIENNFSDGQHIQNEQTQNLGQSSSVNPYMMPESSQMNAQMPDQKRKRIRKRKQRPPTTFITVDKEDFQNQVKNYTGMPVEQMQLPNYYQHSFQQNQFNQKQKLNTTGFVNQSFAHGGPSSSNNHDQNLQQNIYHDNYRASIDGYNLHGCFIY</sequence>
<evidence type="ECO:0000313" key="4">
    <source>
        <dbReference type="Proteomes" id="UP000580250"/>
    </source>
</evidence>
<accession>A0A6V7WQ48</accession>
<name>A0A6V7WQ48_MELEN</name>
<comment type="caution">
    <text evidence="3">The sequence shown here is derived from an EMBL/GenBank/DDBJ whole genome shotgun (WGS) entry which is preliminary data.</text>
</comment>
<keyword evidence="2" id="KW-0732">Signal</keyword>
<dbReference type="EMBL" id="CAJEWN010000733">
    <property type="protein sequence ID" value="CAD2189133.1"/>
    <property type="molecule type" value="Genomic_DNA"/>
</dbReference>
<organism evidence="3 4">
    <name type="scientific">Meloidogyne enterolobii</name>
    <name type="common">Root-knot nematode worm</name>
    <name type="synonym">Meloidogyne mayaguensis</name>
    <dbReference type="NCBI Taxonomy" id="390850"/>
    <lineage>
        <taxon>Eukaryota</taxon>
        <taxon>Metazoa</taxon>
        <taxon>Ecdysozoa</taxon>
        <taxon>Nematoda</taxon>
        <taxon>Chromadorea</taxon>
        <taxon>Rhabditida</taxon>
        <taxon>Tylenchina</taxon>
        <taxon>Tylenchomorpha</taxon>
        <taxon>Tylenchoidea</taxon>
        <taxon>Meloidogynidae</taxon>
        <taxon>Meloidogyninae</taxon>
        <taxon>Meloidogyne</taxon>
    </lineage>
</organism>
<reference evidence="3 4" key="1">
    <citation type="submission" date="2020-08" db="EMBL/GenBank/DDBJ databases">
        <authorList>
            <person name="Koutsovoulos G."/>
            <person name="Danchin GJ E."/>
        </authorList>
    </citation>
    <scope>NUCLEOTIDE SEQUENCE [LARGE SCALE GENOMIC DNA]</scope>
</reference>
<dbReference type="Proteomes" id="UP000580250">
    <property type="component" value="Unassembled WGS sequence"/>
</dbReference>
<evidence type="ECO:0000256" key="1">
    <source>
        <dbReference type="SAM" id="MobiDB-lite"/>
    </source>
</evidence>
<proteinExistence type="predicted"/>
<protein>
    <submittedName>
        <fullName evidence="3">Uncharacterized protein</fullName>
    </submittedName>
</protein>
<dbReference type="AlphaFoldDB" id="A0A6V7WQ48"/>
<evidence type="ECO:0000256" key="2">
    <source>
        <dbReference type="SAM" id="SignalP"/>
    </source>
</evidence>
<feature type="chain" id="PRO_5028273127" evidence="2">
    <location>
        <begin position="17"/>
        <end position="179"/>
    </location>
</feature>
<gene>
    <name evidence="3" type="ORF">MENT_LOCUS41835</name>
</gene>
<evidence type="ECO:0000313" key="3">
    <source>
        <dbReference type="EMBL" id="CAD2189133.1"/>
    </source>
</evidence>
<feature type="signal peptide" evidence="2">
    <location>
        <begin position="1"/>
        <end position="16"/>
    </location>
</feature>
<feature type="region of interest" description="Disordered" evidence="1">
    <location>
        <begin position="60"/>
        <end position="82"/>
    </location>
</feature>
<feature type="compositionally biased region" description="Basic residues" evidence="1">
    <location>
        <begin position="71"/>
        <end position="81"/>
    </location>
</feature>